<evidence type="ECO:0000256" key="2">
    <source>
        <dbReference type="ARBA" id="ARBA00023002"/>
    </source>
</evidence>
<reference evidence="5" key="1">
    <citation type="submission" date="2012-12" db="EMBL/GenBank/DDBJ databases">
        <authorList>
            <person name="Hellsten U."/>
            <person name="Grimwood J."/>
            <person name="Chapman J.A."/>
            <person name="Shapiro H."/>
            <person name="Aerts A."/>
            <person name="Otillar R.P."/>
            <person name="Terry A.Y."/>
            <person name="Boore J.L."/>
            <person name="Simakov O."/>
            <person name="Marletaz F."/>
            <person name="Cho S.-J."/>
            <person name="Edsinger-Gonzales E."/>
            <person name="Havlak P."/>
            <person name="Kuo D.-H."/>
            <person name="Larsson T."/>
            <person name="Lv J."/>
            <person name="Arendt D."/>
            <person name="Savage R."/>
            <person name="Osoegawa K."/>
            <person name="de Jong P."/>
            <person name="Lindberg D.R."/>
            <person name="Seaver E.C."/>
            <person name="Weisblat D.A."/>
            <person name="Putnam N.H."/>
            <person name="Grigoriev I.V."/>
            <person name="Rokhsar D.S."/>
        </authorList>
    </citation>
    <scope>NUCLEOTIDE SEQUENCE</scope>
    <source>
        <strain evidence="5">I ESC-2004</strain>
    </source>
</reference>
<dbReference type="InterPro" id="IPR036291">
    <property type="entry name" value="NAD(P)-bd_dom_sf"/>
</dbReference>
<dbReference type="InterPro" id="IPR051019">
    <property type="entry name" value="VLCFA-Steroid_DH"/>
</dbReference>
<evidence type="ECO:0000313" key="4">
    <source>
        <dbReference type="EnsemblMetazoa" id="CapteP211805"/>
    </source>
</evidence>
<dbReference type="AlphaFoldDB" id="R7V0I9"/>
<dbReference type="GO" id="GO:0016491">
    <property type="term" value="F:oxidoreductase activity"/>
    <property type="evidence" value="ECO:0007669"/>
    <property type="project" value="UniProtKB-KW"/>
</dbReference>
<evidence type="ECO:0000313" key="3">
    <source>
        <dbReference type="EMBL" id="ELU09722.1"/>
    </source>
</evidence>
<dbReference type="InterPro" id="IPR002347">
    <property type="entry name" value="SDR_fam"/>
</dbReference>
<gene>
    <name evidence="3" type="ORF">CAPTEDRAFT_211805</name>
</gene>
<reference evidence="3 5" key="2">
    <citation type="journal article" date="2013" name="Nature">
        <title>Insights into bilaterian evolution from three spiralian genomes.</title>
        <authorList>
            <person name="Simakov O."/>
            <person name="Marletaz F."/>
            <person name="Cho S.J."/>
            <person name="Edsinger-Gonzales E."/>
            <person name="Havlak P."/>
            <person name="Hellsten U."/>
            <person name="Kuo D.H."/>
            <person name="Larsson T."/>
            <person name="Lv J."/>
            <person name="Arendt D."/>
            <person name="Savage R."/>
            <person name="Osoegawa K."/>
            <person name="de Jong P."/>
            <person name="Grimwood J."/>
            <person name="Chapman J.A."/>
            <person name="Shapiro H."/>
            <person name="Aerts A."/>
            <person name="Otillar R.P."/>
            <person name="Terry A.Y."/>
            <person name="Boore J.L."/>
            <person name="Grigoriev I.V."/>
            <person name="Lindberg D.R."/>
            <person name="Seaver E.C."/>
            <person name="Weisblat D.A."/>
            <person name="Putnam N.H."/>
            <person name="Rokhsar D.S."/>
        </authorList>
    </citation>
    <scope>NUCLEOTIDE SEQUENCE</scope>
    <source>
        <strain evidence="3 5">I ESC-2004</strain>
    </source>
</reference>
<dbReference type="PANTHER" id="PTHR43899:SF13">
    <property type="entry name" value="RH59310P"/>
    <property type="match status" value="1"/>
</dbReference>
<reference evidence="4" key="3">
    <citation type="submission" date="2015-06" db="UniProtKB">
        <authorList>
            <consortium name="EnsemblMetazoa"/>
        </authorList>
    </citation>
    <scope>IDENTIFICATION</scope>
</reference>
<dbReference type="EnsemblMetazoa" id="CapteT211805">
    <property type="protein sequence ID" value="CapteP211805"/>
    <property type="gene ID" value="CapteG211805"/>
</dbReference>
<dbReference type="PANTHER" id="PTHR43899">
    <property type="entry name" value="RH59310P"/>
    <property type="match status" value="1"/>
</dbReference>
<accession>R7V0I9</accession>
<dbReference type="Gene3D" id="3.40.50.720">
    <property type="entry name" value="NAD(P)-binding Rossmann-like Domain"/>
    <property type="match status" value="1"/>
</dbReference>
<proteinExistence type="inferred from homology"/>
<dbReference type="OrthoDB" id="5545019at2759"/>
<name>R7V0I9_CAPTE</name>
<protein>
    <submittedName>
        <fullName evidence="3 4">Uncharacterized protein</fullName>
    </submittedName>
</protein>
<comment type="similarity">
    <text evidence="1">Belongs to the short-chain dehydrogenases/reductases (SDR) family.</text>
</comment>
<sequence>WKCSDVASRKSSLLQKVHQLGPQGPDHHTDSLLTRPSSVAVVVLVMDGLYINVLSAYERSSPVLAASGLTIVLYHGLRWLGSAFTIFRAFVAPRFVGPKVNFKQMGEWAAITGATDGIGKCYAEQLAEKGMNIILLSRNPDKLKRVATEI</sequence>
<dbReference type="Proteomes" id="UP000014760">
    <property type="component" value="Unassembled WGS sequence"/>
</dbReference>
<dbReference type="EMBL" id="KB297993">
    <property type="protein sequence ID" value="ELU09722.1"/>
    <property type="molecule type" value="Genomic_DNA"/>
</dbReference>
<evidence type="ECO:0000256" key="1">
    <source>
        <dbReference type="ARBA" id="ARBA00006484"/>
    </source>
</evidence>
<keyword evidence="5" id="KW-1185">Reference proteome</keyword>
<organism evidence="3">
    <name type="scientific">Capitella teleta</name>
    <name type="common">Polychaete worm</name>
    <dbReference type="NCBI Taxonomy" id="283909"/>
    <lineage>
        <taxon>Eukaryota</taxon>
        <taxon>Metazoa</taxon>
        <taxon>Spiralia</taxon>
        <taxon>Lophotrochozoa</taxon>
        <taxon>Annelida</taxon>
        <taxon>Polychaeta</taxon>
        <taxon>Sedentaria</taxon>
        <taxon>Scolecida</taxon>
        <taxon>Capitellidae</taxon>
        <taxon>Capitella</taxon>
    </lineage>
</organism>
<dbReference type="EMBL" id="AMQN01041518">
    <property type="status" value="NOT_ANNOTATED_CDS"/>
    <property type="molecule type" value="Genomic_DNA"/>
</dbReference>
<feature type="non-terminal residue" evidence="3">
    <location>
        <position position="1"/>
    </location>
</feature>
<dbReference type="STRING" id="283909.R7V0I9"/>
<keyword evidence="2" id="KW-0560">Oxidoreductase</keyword>
<dbReference type="SUPFAM" id="SSF51735">
    <property type="entry name" value="NAD(P)-binding Rossmann-fold domains"/>
    <property type="match status" value="1"/>
</dbReference>
<evidence type="ECO:0000313" key="5">
    <source>
        <dbReference type="Proteomes" id="UP000014760"/>
    </source>
</evidence>
<dbReference type="Pfam" id="PF00106">
    <property type="entry name" value="adh_short"/>
    <property type="match status" value="1"/>
</dbReference>
<feature type="non-terminal residue" evidence="3">
    <location>
        <position position="150"/>
    </location>
</feature>
<dbReference type="HOGENOM" id="CLU_1745093_0_0_1"/>
<dbReference type="GO" id="GO:0005783">
    <property type="term" value="C:endoplasmic reticulum"/>
    <property type="evidence" value="ECO:0007669"/>
    <property type="project" value="TreeGrafter"/>
</dbReference>